<reference evidence="1" key="2">
    <citation type="journal article" date="2015" name="Data Brief">
        <title>Shoot transcriptome of the giant reed, Arundo donax.</title>
        <authorList>
            <person name="Barrero R.A."/>
            <person name="Guerrero F.D."/>
            <person name="Moolhuijzen P."/>
            <person name="Goolsby J.A."/>
            <person name="Tidwell J."/>
            <person name="Bellgard S.E."/>
            <person name="Bellgard M.I."/>
        </authorList>
    </citation>
    <scope>NUCLEOTIDE SEQUENCE</scope>
    <source>
        <tissue evidence="1">Shoot tissue taken approximately 20 cm above the soil surface</tissue>
    </source>
</reference>
<accession>A0A0A8ZJR3</accession>
<evidence type="ECO:0000313" key="1">
    <source>
        <dbReference type="EMBL" id="JAD36995.1"/>
    </source>
</evidence>
<proteinExistence type="predicted"/>
<protein>
    <submittedName>
        <fullName evidence="1">Uncharacterized protein</fullName>
    </submittedName>
</protein>
<reference evidence="1" key="1">
    <citation type="submission" date="2014-09" db="EMBL/GenBank/DDBJ databases">
        <authorList>
            <person name="Magalhaes I.L.F."/>
            <person name="Oliveira U."/>
            <person name="Santos F.R."/>
            <person name="Vidigal T.H.D.A."/>
            <person name="Brescovit A.D."/>
            <person name="Santos A.J."/>
        </authorList>
    </citation>
    <scope>NUCLEOTIDE SEQUENCE</scope>
    <source>
        <tissue evidence="1">Shoot tissue taken approximately 20 cm above the soil surface</tissue>
    </source>
</reference>
<dbReference type="AlphaFoldDB" id="A0A0A8ZJR3"/>
<organism evidence="1">
    <name type="scientific">Arundo donax</name>
    <name type="common">Giant reed</name>
    <name type="synonym">Donax arundinaceus</name>
    <dbReference type="NCBI Taxonomy" id="35708"/>
    <lineage>
        <taxon>Eukaryota</taxon>
        <taxon>Viridiplantae</taxon>
        <taxon>Streptophyta</taxon>
        <taxon>Embryophyta</taxon>
        <taxon>Tracheophyta</taxon>
        <taxon>Spermatophyta</taxon>
        <taxon>Magnoliopsida</taxon>
        <taxon>Liliopsida</taxon>
        <taxon>Poales</taxon>
        <taxon>Poaceae</taxon>
        <taxon>PACMAD clade</taxon>
        <taxon>Arundinoideae</taxon>
        <taxon>Arundineae</taxon>
        <taxon>Arundo</taxon>
    </lineage>
</organism>
<sequence>MITAAMILQLTVIKKNLYRKHKENTTLKQQMLCPASLFASSAPR</sequence>
<dbReference type="EMBL" id="GBRH01260900">
    <property type="protein sequence ID" value="JAD36995.1"/>
    <property type="molecule type" value="Transcribed_RNA"/>
</dbReference>
<name>A0A0A8ZJR3_ARUDO</name>